<dbReference type="InterPro" id="IPR000399">
    <property type="entry name" value="TPP-bd_CS"/>
</dbReference>
<dbReference type="PANTHER" id="PTHR18968:SF86">
    <property type="entry name" value="ACETOLACTATE SYNTHASE LARGE SUBUNIT ILVX-RELATED"/>
    <property type="match status" value="1"/>
</dbReference>
<evidence type="ECO:0000256" key="3">
    <source>
        <dbReference type="ARBA" id="ARBA00023052"/>
    </source>
</evidence>
<evidence type="ECO:0000256" key="2">
    <source>
        <dbReference type="ARBA" id="ARBA00022679"/>
    </source>
</evidence>
<dbReference type="InterPro" id="IPR029061">
    <property type="entry name" value="THDP-binding"/>
</dbReference>
<dbReference type="GO" id="GO:0030976">
    <property type="term" value="F:thiamine pyrophosphate binding"/>
    <property type="evidence" value="ECO:0007669"/>
    <property type="project" value="InterPro"/>
</dbReference>
<dbReference type="PANTHER" id="PTHR18968">
    <property type="entry name" value="THIAMINE PYROPHOSPHATE ENZYMES"/>
    <property type="match status" value="1"/>
</dbReference>
<evidence type="ECO:0000313" key="7">
    <source>
        <dbReference type="Proteomes" id="UP000182466"/>
    </source>
</evidence>
<dbReference type="eggNOG" id="COG0028">
    <property type="taxonomic scope" value="Bacteria"/>
</dbReference>
<dbReference type="CDD" id="cd02002">
    <property type="entry name" value="TPP_BFDC"/>
    <property type="match status" value="1"/>
</dbReference>
<dbReference type="EMBL" id="FPAW01000005">
    <property type="protein sequence ID" value="SFT67289.1"/>
    <property type="molecule type" value="Genomic_DNA"/>
</dbReference>
<feature type="domain" description="Thiamine pyrophosphate enzyme N-terminal TPP-binding" evidence="5">
    <location>
        <begin position="12"/>
        <end position="117"/>
    </location>
</feature>
<reference evidence="6 7" key="1">
    <citation type="submission" date="2016-10" db="EMBL/GenBank/DDBJ databases">
        <authorList>
            <person name="de Groot N.N."/>
        </authorList>
    </citation>
    <scope>NUCLEOTIDE SEQUENCE [LARGE SCALE GENOMIC DNA]</scope>
    <source>
        <strain evidence="6 7">CGMCC 1.10959</strain>
    </source>
</reference>
<dbReference type="Gene3D" id="3.40.50.970">
    <property type="match status" value="2"/>
</dbReference>
<dbReference type="GO" id="GO:0000287">
    <property type="term" value="F:magnesium ion binding"/>
    <property type="evidence" value="ECO:0007669"/>
    <property type="project" value="InterPro"/>
</dbReference>
<accession>A0A1I6ZX77</accession>
<keyword evidence="7" id="KW-1185">Reference proteome</keyword>
<evidence type="ECO:0000313" key="6">
    <source>
        <dbReference type="EMBL" id="SFT67289.1"/>
    </source>
</evidence>
<dbReference type="Pfam" id="PF02776">
    <property type="entry name" value="TPP_enzyme_N"/>
    <property type="match status" value="1"/>
</dbReference>
<gene>
    <name evidence="6" type="ORF">SAMN05216236_10541</name>
</gene>
<dbReference type="GO" id="GO:0050660">
    <property type="term" value="F:flavin adenine dinucleotide binding"/>
    <property type="evidence" value="ECO:0007669"/>
    <property type="project" value="TreeGrafter"/>
</dbReference>
<dbReference type="GO" id="GO:0003984">
    <property type="term" value="F:acetolactate synthase activity"/>
    <property type="evidence" value="ECO:0007669"/>
    <property type="project" value="TreeGrafter"/>
</dbReference>
<dbReference type="Proteomes" id="UP000182466">
    <property type="component" value="Unassembled WGS sequence"/>
</dbReference>
<dbReference type="NCBIfam" id="NF005760">
    <property type="entry name" value="PRK07586.1"/>
    <property type="match status" value="1"/>
</dbReference>
<dbReference type="AlphaFoldDB" id="A0A1I6ZX77"/>
<dbReference type="Pfam" id="PF02775">
    <property type="entry name" value="TPP_enzyme_C"/>
    <property type="match status" value="1"/>
</dbReference>
<dbReference type="GO" id="GO:0044281">
    <property type="term" value="P:small molecule metabolic process"/>
    <property type="evidence" value="ECO:0007669"/>
    <property type="project" value="UniProtKB-ARBA"/>
</dbReference>
<dbReference type="InterPro" id="IPR011766">
    <property type="entry name" value="TPP_enzyme_TPP-bd"/>
</dbReference>
<dbReference type="PROSITE" id="PS00187">
    <property type="entry name" value="TPP_ENZYMES"/>
    <property type="match status" value="1"/>
</dbReference>
<comment type="similarity">
    <text evidence="1">Belongs to the TPP enzyme family.</text>
</comment>
<evidence type="ECO:0000259" key="4">
    <source>
        <dbReference type="Pfam" id="PF02775"/>
    </source>
</evidence>
<keyword evidence="2" id="KW-0808">Transferase</keyword>
<sequence length="525" mass="54248">MTVRSETSPTPMNGAESLVRTLIASGVDTCFSNPGTSEMHFVAALDHVAGMRSVLALFEGVATGAADGYYRMAGKPACTLLHLGPGLANGLANLHNAKKAGSGVVNIVGEHAASHVELDAPLMSDIAGIARPVSHWVQASVLATDVADDGARAVQAAMTPPGQVATLILPSDTAWNPGGPVAEPLPPAPRSQVADHLVDQAVGALDGPDSLLLLGGAALTAENLELAGRIAARTGCALLSEWSNARMERGAGRVSVGKVPYPIDMALEVLHRYRRIVLAGARAPIGFFAYPGKPAVLTRKDAQIVPLAGAGDDLTGVLGMLCDGLAASDLTAAHVSSRQETTVPQGAITPETIAAVLARVMPENAIVVDESVTTGRAFFPATAGAPPHTWLNNCGGSIGFGLPVAVGAATACPDRKVLALIGDGSAMYTVQALWTMAREQQDVTIVIFSNRSYEILRGELTNVGVRNPGPRAVDMLSLNRPDLGWVQMARGMGVEGFRVDETQALAQAVQAGLESDGPCLIEAVM</sequence>
<organism evidence="6 7">
    <name type="scientific">Sedimentitalea nanhaiensis</name>
    <dbReference type="NCBI Taxonomy" id="999627"/>
    <lineage>
        <taxon>Bacteria</taxon>
        <taxon>Pseudomonadati</taxon>
        <taxon>Pseudomonadota</taxon>
        <taxon>Alphaproteobacteria</taxon>
        <taxon>Rhodobacterales</taxon>
        <taxon>Paracoccaceae</taxon>
        <taxon>Sedimentitalea</taxon>
    </lineage>
</organism>
<evidence type="ECO:0000256" key="1">
    <source>
        <dbReference type="ARBA" id="ARBA00007812"/>
    </source>
</evidence>
<feature type="domain" description="Thiamine pyrophosphate enzyme TPP-binding" evidence="4">
    <location>
        <begin position="386"/>
        <end position="522"/>
    </location>
</feature>
<protein>
    <submittedName>
        <fullName evidence="6">Acetolactate synthase-1/2/3 large subunit</fullName>
    </submittedName>
</protein>
<keyword evidence="3" id="KW-0786">Thiamine pyrophosphate</keyword>
<evidence type="ECO:0000259" key="5">
    <source>
        <dbReference type="Pfam" id="PF02776"/>
    </source>
</evidence>
<dbReference type="InterPro" id="IPR045229">
    <property type="entry name" value="TPP_enz"/>
</dbReference>
<dbReference type="SUPFAM" id="SSF52518">
    <property type="entry name" value="Thiamin diphosphate-binding fold (THDP-binding)"/>
    <property type="match status" value="2"/>
</dbReference>
<dbReference type="InterPro" id="IPR012001">
    <property type="entry name" value="Thiamin_PyroP_enz_TPP-bd_dom"/>
</dbReference>
<name>A0A1I6ZX77_9RHOB</name>
<dbReference type="CDD" id="cd07035">
    <property type="entry name" value="TPP_PYR_POX_like"/>
    <property type="match status" value="1"/>
</dbReference>
<proteinExistence type="inferred from homology"/>
<dbReference type="RefSeq" id="WP_245601397.1">
    <property type="nucleotide sequence ID" value="NZ_FPAW01000005.1"/>
</dbReference>
<dbReference type="STRING" id="999627.SAMN05216236_10541"/>